<dbReference type="Gene3D" id="2.60.120.260">
    <property type="entry name" value="Galactose-binding domain-like"/>
    <property type="match status" value="1"/>
</dbReference>
<dbReference type="RefSeq" id="WP_116882733.1">
    <property type="nucleotide sequence ID" value="NZ_QEKH01000003.1"/>
</dbReference>
<gene>
    <name evidence="1" type="ORF">C8D82_10373</name>
</gene>
<proteinExistence type="predicted"/>
<dbReference type="GeneID" id="78294063"/>
<dbReference type="SUPFAM" id="SSF51445">
    <property type="entry name" value="(Trans)glycosidases"/>
    <property type="match status" value="1"/>
</dbReference>
<organism evidence="1 2">
    <name type="scientific">Victivallis vadensis</name>
    <dbReference type="NCBI Taxonomy" id="172901"/>
    <lineage>
        <taxon>Bacteria</taxon>
        <taxon>Pseudomonadati</taxon>
        <taxon>Lentisphaerota</taxon>
        <taxon>Lentisphaeria</taxon>
        <taxon>Victivallales</taxon>
        <taxon>Victivallaceae</taxon>
        <taxon>Victivallis</taxon>
    </lineage>
</organism>
<accession>A0A2U1B912</accession>
<sequence length="676" mass="75113">MVKNFHFLNMLKQLLILAGTVAGTELYAADWSGWRDNTGSGRVIWGNGFENRTANPFRLGCYSIEPHSGLNGGGALCLTRHKPEDYFFQEITLENVAPGELYQLRLHVRGENLSQWKIMSFAGLEFKGDKDKWISGSYIGGEVEQEDFRRYTLDFTIPANAKKTNMVLFMSRGVTGKLFFDDVEVVSRGSQFTAIPLKPSTALTIRPDEKDFRFQIDPAAPAEAEAIVSVTQNGKTSDIRLGLDRRKQLTGKWPQLSPGPVDVEINVINAAGRLRLGATRFAFQKARRSPLPAGSCLIDDRGRAVVNGKPFMPVGVFTDRIDREMLRRLRDNGFNCLISYSSLQRSGEAETRRQLDLMQQYGIKAIFSLKDQPDNVTSWQIREWEGASGGLAVAVKAVSSLRNHPALLAWYICDEAVRLHVPAIQKMREVIAAADPYHPTYSLTNMWANFPYYGLTGDIAGVDPYPVKAKGKTQSIEEVTTALQAASLSSQPIWITLQAFNRGIYSERPWNAAALDRTRAPSREEMRAMCLLSVIYGAKGFLFYSYMDAAQRYEAARPGSSAAELQKLYHCAGELKRLEPFILEAESRAVPQSGPVNPTIHCRYFRLPTGEVRIVIVADNATPGKAVFRFNGTGKLISRFGLTHPLPDGSYEFSSARIDSDILESVPADDGRPAGN</sequence>
<evidence type="ECO:0000313" key="2">
    <source>
        <dbReference type="Proteomes" id="UP000245959"/>
    </source>
</evidence>
<dbReference type="AlphaFoldDB" id="A0A2U1B912"/>
<reference evidence="1 2" key="1">
    <citation type="submission" date="2018-04" db="EMBL/GenBank/DDBJ databases">
        <title>Genomic Encyclopedia of Type Strains, Phase IV (KMG-IV): sequencing the most valuable type-strain genomes for metagenomic binning, comparative biology and taxonomic classification.</title>
        <authorList>
            <person name="Goeker M."/>
        </authorList>
    </citation>
    <scope>NUCLEOTIDE SEQUENCE [LARGE SCALE GENOMIC DNA]</scope>
    <source>
        <strain evidence="1 2">DSM 14823</strain>
    </source>
</reference>
<protein>
    <submittedName>
        <fullName evidence="1">Uncharacterized protein</fullName>
    </submittedName>
</protein>
<evidence type="ECO:0000313" key="1">
    <source>
        <dbReference type="EMBL" id="PVY45159.1"/>
    </source>
</evidence>
<dbReference type="Proteomes" id="UP000245959">
    <property type="component" value="Unassembled WGS sequence"/>
</dbReference>
<dbReference type="EMBL" id="QEKH01000003">
    <property type="protein sequence ID" value="PVY45159.1"/>
    <property type="molecule type" value="Genomic_DNA"/>
</dbReference>
<keyword evidence="2" id="KW-1185">Reference proteome</keyword>
<dbReference type="InterPro" id="IPR017853">
    <property type="entry name" value="GH"/>
</dbReference>
<name>A0A2U1B912_9BACT</name>
<comment type="caution">
    <text evidence="1">The sequence shown here is derived from an EMBL/GenBank/DDBJ whole genome shotgun (WGS) entry which is preliminary data.</text>
</comment>
<dbReference type="Gene3D" id="3.20.20.80">
    <property type="entry name" value="Glycosidases"/>
    <property type="match status" value="1"/>
</dbReference>